<dbReference type="PANTHER" id="PTHR12428:SF34">
    <property type="entry name" value="MITOCHONDRIAL INNER MEMBRANE PROTEIN OXA1-LIKE"/>
    <property type="match status" value="1"/>
</dbReference>
<proteinExistence type="inferred from homology"/>
<evidence type="ECO:0000256" key="6">
    <source>
        <dbReference type="RuleBase" id="RU003945"/>
    </source>
</evidence>
<dbReference type="AlphaFoldDB" id="A0A978UG24"/>
<evidence type="ECO:0000313" key="11">
    <source>
        <dbReference type="Proteomes" id="UP000813462"/>
    </source>
</evidence>
<evidence type="ECO:0000256" key="2">
    <source>
        <dbReference type="ARBA" id="ARBA00010583"/>
    </source>
</evidence>
<evidence type="ECO:0000256" key="8">
    <source>
        <dbReference type="SAM" id="Phobius"/>
    </source>
</evidence>
<dbReference type="EMBL" id="JAEACU010000011">
    <property type="protein sequence ID" value="KAH7513755.1"/>
    <property type="molecule type" value="Genomic_DNA"/>
</dbReference>
<comment type="similarity">
    <text evidence="2">Belongs to the OXA1/ALB3/YidC (TC 2.A.9.2) family.</text>
</comment>
<comment type="caution">
    <text evidence="10">The sequence shown here is derived from an EMBL/GenBank/DDBJ whole genome shotgun (WGS) entry which is preliminary data.</text>
</comment>
<name>A0A978UG24_ZIZJJ</name>
<reference evidence="10" key="1">
    <citation type="journal article" date="2021" name="Front. Plant Sci.">
        <title>Chromosome-Scale Genome Assembly for Chinese Sour Jujube and Insights Into Its Genome Evolution and Domestication Signature.</title>
        <authorList>
            <person name="Shen L.-Y."/>
            <person name="Luo H."/>
            <person name="Wang X.-L."/>
            <person name="Wang X.-M."/>
            <person name="Qiu X.-J."/>
            <person name="Liu H."/>
            <person name="Zhou S.-S."/>
            <person name="Jia K.-H."/>
            <person name="Nie S."/>
            <person name="Bao Y.-T."/>
            <person name="Zhang R.-G."/>
            <person name="Yun Q.-Z."/>
            <person name="Chai Y.-H."/>
            <person name="Lu J.-Y."/>
            <person name="Li Y."/>
            <person name="Zhao S.-W."/>
            <person name="Mao J.-F."/>
            <person name="Jia S.-G."/>
            <person name="Mao Y.-M."/>
        </authorList>
    </citation>
    <scope>NUCLEOTIDE SEQUENCE</scope>
    <source>
        <strain evidence="10">AT0</strain>
        <tissue evidence="10">Leaf</tissue>
    </source>
</reference>
<feature type="compositionally biased region" description="Low complexity" evidence="7">
    <location>
        <begin position="443"/>
        <end position="452"/>
    </location>
</feature>
<feature type="transmembrane region" description="Helical" evidence="8">
    <location>
        <begin position="164"/>
        <end position="187"/>
    </location>
</feature>
<protein>
    <recommendedName>
        <fullName evidence="9">Membrane insertase YidC/Oxa/ALB C-terminal domain-containing protein</fullName>
    </recommendedName>
</protein>
<comment type="similarity">
    <text evidence="6">Belongs to the OXA1/ALB3/YidC family.</text>
</comment>
<sequence length="468" mass="52267">MAYRRAISSRANFTARRYHPSVCHIVNDDDRNNQPVNENFSSQNLSKFLLQSRFFSNGYSESKSSGGFRGVYQDRRFTNAMIFASSGSSFCRYMSTAIGESSDKMELISDVADVLTDSTVQAMASQVPAVNEVAIAAADSFLPVKALQYFIDAVHTYTGLNCNLILFVYLFFVFFRWASIALTTLLIRGATVPLLINQLKATSKLTIMRPHLEEIKQQMQDRAMDPTAVADGQKRMQKLFKEYGVSPFTPLKGLFIQGPVFISFFLASTDMFLIDFFFFFFFQISNMAEKVPSFKSGGAYWFVDLTTPDPLYILPVLTGLTFLITVECNMQEGLEGNPIAGTMKNVSRGLAVLTVPFTMSFPKAIFCYWVTSNFFSLVYGLVLKNRGVKKILGLPEIPVQQPSTASKPAPFSVFSALKPPSAVTEEPTSLPVESSKVSDRKISSSSVISQRLRSLEKQVKGRKKNKKR</sequence>
<dbReference type="Proteomes" id="UP000813462">
    <property type="component" value="Unassembled WGS sequence"/>
</dbReference>
<evidence type="ECO:0000256" key="4">
    <source>
        <dbReference type="ARBA" id="ARBA00022989"/>
    </source>
</evidence>
<evidence type="ECO:0000256" key="1">
    <source>
        <dbReference type="ARBA" id="ARBA00004141"/>
    </source>
</evidence>
<keyword evidence="3 6" id="KW-0812">Transmembrane</keyword>
<keyword evidence="4 8" id="KW-1133">Transmembrane helix</keyword>
<feature type="region of interest" description="Disordered" evidence="7">
    <location>
        <begin position="420"/>
        <end position="468"/>
    </location>
</feature>
<dbReference type="GO" id="GO:0005743">
    <property type="term" value="C:mitochondrial inner membrane"/>
    <property type="evidence" value="ECO:0007669"/>
    <property type="project" value="TreeGrafter"/>
</dbReference>
<dbReference type="CDD" id="cd20069">
    <property type="entry name" value="5TM_Oxa1-like"/>
    <property type="match status" value="1"/>
</dbReference>
<dbReference type="GO" id="GO:0032977">
    <property type="term" value="F:membrane insertase activity"/>
    <property type="evidence" value="ECO:0007669"/>
    <property type="project" value="InterPro"/>
</dbReference>
<dbReference type="Pfam" id="PF02096">
    <property type="entry name" value="60KD_IMP"/>
    <property type="match status" value="1"/>
</dbReference>
<feature type="transmembrane region" description="Helical" evidence="8">
    <location>
        <begin position="260"/>
        <end position="284"/>
    </location>
</feature>
<evidence type="ECO:0000256" key="7">
    <source>
        <dbReference type="SAM" id="MobiDB-lite"/>
    </source>
</evidence>
<dbReference type="NCBIfam" id="TIGR03592">
    <property type="entry name" value="yidC_oxa1_cterm"/>
    <property type="match status" value="1"/>
</dbReference>
<dbReference type="GO" id="GO:0032979">
    <property type="term" value="P:protein insertion into mitochondrial inner membrane from matrix"/>
    <property type="evidence" value="ECO:0007669"/>
    <property type="project" value="TreeGrafter"/>
</dbReference>
<comment type="subcellular location">
    <subcellularLocation>
        <location evidence="1 6">Membrane</location>
        <topology evidence="1 6">Multi-pass membrane protein</topology>
    </subcellularLocation>
</comment>
<organism evidence="10 11">
    <name type="scientific">Ziziphus jujuba var. spinosa</name>
    <dbReference type="NCBI Taxonomy" id="714518"/>
    <lineage>
        <taxon>Eukaryota</taxon>
        <taxon>Viridiplantae</taxon>
        <taxon>Streptophyta</taxon>
        <taxon>Embryophyta</taxon>
        <taxon>Tracheophyta</taxon>
        <taxon>Spermatophyta</taxon>
        <taxon>Magnoliopsida</taxon>
        <taxon>eudicotyledons</taxon>
        <taxon>Gunneridae</taxon>
        <taxon>Pentapetalae</taxon>
        <taxon>rosids</taxon>
        <taxon>fabids</taxon>
        <taxon>Rosales</taxon>
        <taxon>Rhamnaceae</taxon>
        <taxon>Paliureae</taxon>
        <taxon>Ziziphus</taxon>
    </lineage>
</organism>
<dbReference type="InterPro" id="IPR028055">
    <property type="entry name" value="YidC/Oxa/ALB_C"/>
</dbReference>
<evidence type="ECO:0000256" key="3">
    <source>
        <dbReference type="ARBA" id="ARBA00022692"/>
    </source>
</evidence>
<dbReference type="PANTHER" id="PTHR12428">
    <property type="entry name" value="OXA1"/>
    <property type="match status" value="1"/>
</dbReference>
<evidence type="ECO:0000259" key="9">
    <source>
        <dbReference type="Pfam" id="PF02096"/>
    </source>
</evidence>
<dbReference type="InterPro" id="IPR001708">
    <property type="entry name" value="YidC/ALB3/OXA1/COX18"/>
</dbReference>
<feature type="transmembrane region" description="Helical" evidence="8">
    <location>
        <begin position="361"/>
        <end position="382"/>
    </location>
</feature>
<keyword evidence="5 8" id="KW-0472">Membrane</keyword>
<feature type="domain" description="Membrane insertase YidC/Oxa/ALB C-terminal" evidence="9">
    <location>
        <begin position="178"/>
        <end position="383"/>
    </location>
</feature>
<evidence type="ECO:0000313" key="10">
    <source>
        <dbReference type="EMBL" id="KAH7513755.1"/>
    </source>
</evidence>
<accession>A0A978UG24</accession>
<evidence type="ECO:0000256" key="5">
    <source>
        <dbReference type="ARBA" id="ARBA00023136"/>
    </source>
</evidence>
<gene>
    <name evidence="10" type="ORF">FEM48_Zijuj11G0015100</name>
</gene>